<evidence type="ECO:0000256" key="1">
    <source>
        <dbReference type="ARBA" id="ARBA00001947"/>
    </source>
</evidence>
<reference evidence="6 7" key="1">
    <citation type="submission" date="2020-04" db="EMBL/GenBank/DDBJ databases">
        <title>Enterovirga sp. isolate from soil.</title>
        <authorList>
            <person name="Chea S."/>
            <person name="Kim D.-U."/>
        </authorList>
    </citation>
    <scope>NUCLEOTIDE SEQUENCE [LARGE SCALE GENOMIC DNA]</scope>
    <source>
        <strain evidence="6 7">DB1703</strain>
    </source>
</reference>
<keyword evidence="3" id="KW-0378">Hydrolase</keyword>
<dbReference type="EMBL" id="JABEPP010000007">
    <property type="protein sequence ID" value="NNM75165.1"/>
    <property type="molecule type" value="Genomic_DNA"/>
</dbReference>
<dbReference type="PANTHER" id="PTHR35005:SF1">
    <property type="entry name" value="2-AMINO-5-FORMYLAMINO-6-RIBOSYLAMINOPYRIMIDIN-4(3H)-ONE 5'-MONOPHOSPHATE DEFORMYLASE"/>
    <property type="match status" value="1"/>
</dbReference>
<dbReference type="PROSITE" id="PS51318">
    <property type="entry name" value="TAT"/>
    <property type="match status" value="1"/>
</dbReference>
<name>A0A849IG25_9HYPH</name>
<organism evidence="6 7">
    <name type="scientific">Enterovirga aerilata</name>
    <dbReference type="NCBI Taxonomy" id="2730920"/>
    <lineage>
        <taxon>Bacteria</taxon>
        <taxon>Pseudomonadati</taxon>
        <taxon>Pseudomonadota</taxon>
        <taxon>Alphaproteobacteria</taxon>
        <taxon>Hyphomicrobiales</taxon>
        <taxon>Methylobacteriaceae</taxon>
        <taxon>Enterovirga</taxon>
    </lineage>
</organism>
<dbReference type="SUPFAM" id="SSF102215">
    <property type="entry name" value="Creatininase"/>
    <property type="match status" value="1"/>
</dbReference>
<evidence type="ECO:0000256" key="3">
    <source>
        <dbReference type="ARBA" id="ARBA00022801"/>
    </source>
</evidence>
<dbReference type="Pfam" id="PF02633">
    <property type="entry name" value="Creatininase"/>
    <property type="match status" value="1"/>
</dbReference>
<dbReference type="InterPro" id="IPR003785">
    <property type="entry name" value="Creatininase/forma_Hydrolase"/>
</dbReference>
<dbReference type="InterPro" id="IPR006311">
    <property type="entry name" value="TAT_signal"/>
</dbReference>
<protein>
    <submittedName>
        <fullName evidence="6">Creatininase family protein</fullName>
    </submittedName>
</protein>
<evidence type="ECO:0000256" key="4">
    <source>
        <dbReference type="ARBA" id="ARBA00022833"/>
    </source>
</evidence>
<keyword evidence="2" id="KW-0479">Metal-binding</keyword>
<keyword evidence="7" id="KW-1185">Reference proteome</keyword>
<evidence type="ECO:0000313" key="6">
    <source>
        <dbReference type="EMBL" id="NNM75165.1"/>
    </source>
</evidence>
<evidence type="ECO:0000256" key="2">
    <source>
        <dbReference type="ARBA" id="ARBA00022723"/>
    </source>
</evidence>
<comment type="similarity">
    <text evidence="5">Belongs to the creatininase superfamily.</text>
</comment>
<dbReference type="Proteomes" id="UP000564885">
    <property type="component" value="Unassembled WGS sequence"/>
</dbReference>
<comment type="caution">
    <text evidence="6">The sequence shown here is derived from an EMBL/GenBank/DDBJ whole genome shotgun (WGS) entry which is preliminary data.</text>
</comment>
<dbReference type="GO" id="GO:0046872">
    <property type="term" value="F:metal ion binding"/>
    <property type="evidence" value="ECO:0007669"/>
    <property type="project" value="UniProtKB-KW"/>
</dbReference>
<comment type="cofactor">
    <cofactor evidence="1">
        <name>Zn(2+)</name>
        <dbReference type="ChEBI" id="CHEBI:29105"/>
    </cofactor>
</comment>
<proteinExistence type="inferred from homology"/>
<dbReference type="Gene3D" id="3.40.50.10310">
    <property type="entry name" value="Creatininase"/>
    <property type="match status" value="1"/>
</dbReference>
<dbReference type="GO" id="GO:0009231">
    <property type="term" value="P:riboflavin biosynthetic process"/>
    <property type="evidence" value="ECO:0007669"/>
    <property type="project" value="TreeGrafter"/>
</dbReference>
<sequence>MDRRTLLTSSLAGMAAAAASAPETRAQAGGSGPPPFAETMAEMTWQEADAAAKSGASVLWAFGVIEQHGPHLPLGTDVYIPSAVLRRARQILAERGHQAVILPAFYWGINQVSGAFPGSVEVQPATMIALMADVLSSVKKQGFARVFCTSGHGDALHNKTIFDGVTAGRAASGIDAAVLFNAPLVKRLGLDTASPAVLGFEVAESPARFIDVHAGDPETSAMLHIHPELVRKDLLPTLKSTDYGPADLAEWRKGQEAARAKTPLGYFGDPASADASRGAARLEGQAKAMAEVILARVGGK</sequence>
<dbReference type="AlphaFoldDB" id="A0A849IG25"/>
<accession>A0A849IG25</accession>
<keyword evidence="4" id="KW-0862">Zinc</keyword>
<dbReference type="RefSeq" id="WP_171220657.1">
    <property type="nucleotide sequence ID" value="NZ_JABEPP010000007.1"/>
</dbReference>
<evidence type="ECO:0000256" key="5">
    <source>
        <dbReference type="ARBA" id="ARBA00024029"/>
    </source>
</evidence>
<gene>
    <name evidence="6" type="ORF">HJG44_22655</name>
</gene>
<dbReference type="PANTHER" id="PTHR35005">
    <property type="entry name" value="3-DEHYDRO-SCYLLO-INOSOSE HYDROLASE"/>
    <property type="match status" value="1"/>
</dbReference>
<dbReference type="InterPro" id="IPR024087">
    <property type="entry name" value="Creatininase-like_sf"/>
</dbReference>
<evidence type="ECO:0000313" key="7">
    <source>
        <dbReference type="Proteomes" id="UP000564885"/>
    </source>
</evidence>
<dbReference type="GO" id="GO:0016811">
    <property type="term" value="F:hydrolase activity, acting on carbon-nitrogen (but not peptide) bonds, in linear amides"/>
    <property type="evidence" value="ECO:0007669"/>
    <property type="project" value="TreeGrafter"/>
</dbReference>